<comment type="similarity">
    <text evidence="2">Belongs to the MLO family.</text>
</comment>
<evidence type="ECO:0000256" key="9">
    <source>
        <dbReference type="SAM" id="SignalP"/>
    </source>
</evidence>
<dbReference type="Pfam" id="PF03094">
    <property type="entry name" value="Mlo"/>
    <property type="match status" value="1"/>
</dbReference>
<dbReference type="InterPro" id="IPR004326">
    <property type="entry name" value="Mlo"/>
</dbReference>
<keyword evidence="4" id="KW-0611">Plant defense</keyword>
<feature type="compositionally biased region" description="Basic and acidic residues" evidence="8">
    <location>
        <begin position="140"/>
        <end position="173"/>
    </location>
</feature>
<evidence type="ECO:0000313" key="10">
    <source>
        <dbReference type="EMBL" id="MCD7471329.1"/>
    </source>
</evidence>
<evidence type="ECO:0000256" key="4">
    <source>
        <dbReference type="ARBA" id="ARBA00022821"/>
    </source>
</evidence>
<reference evidence="10 11" key="1">
    <citation type="journal article" date="2021" name="BMC Genomics">
        <title>Datura genome reveals duplications of psychoactive alkaloid biosynthetic genes and high mutation rate following tissue culture.</title>
        <authorList>
            <person name="Rajewski A."/>
            <person name="Carter-House D."/>
            <person name="Stajich J."/>
            <person name="Litt A."/>
        </authorList>
    </citation>
    <scope>NUCLEOTIDE SEQUENCE [LARGE SCALE GENOMIC DNA]</scope>
    <source>
        <strain evidence="10">AR-01</strain>
    </source>
</reference>
<feature type="chain" id="PRO_5046624448" evidence="9">
    <location>
        <begin position="21"/>
        <end position="173"/>
    </location>
</feature>
<protein>
    <submittedName>
        <fullName evidence="10">MLO-like protein 6</fullName>
    </submittedName>
</protein>
<keyword evidence="5" id="KW-1133">Transmembrane helix</keyword>
<evidence type="ECO:0000256" key="7">
    <source>
        <dbReference type="ARBA" id="ARBA00023265"/>
    </source>
</evidence>
<feature type="compositionally biased region" description="Polar residues" evidence="8">
    <location>
        <begin position="59"/>
        <end position="71"/>
    </location>
</feature>
<evidence type="ECO:0000256" key="2">
    <source>
        <dbReference type="ARBA" id="ARBA00006574"/>
    </source>
</evidence>
<evidence type="ECO:0000313" key="11">
    <source>
        <dbReference type="Proteomes" id="UP000823775"/>
    </source>
</evidence>
<dbReference type="PANTHER" id="PTHR31942:SF34">
    <property type="entry name" value="MLO-LIKE PROTEIN"/>
    <property type="match status" value="1"/>
</dbReference>
<evidence type="ECO:0000256" key="5">
    <source>
        <dbReference type="ARBA" id="ARBA00022989"/>
    </source>
</evidence>
<feature type="signal peptide" evidence="9">
    <location>
        <begin position="1"/>
        <end position="20"/>
    </location>
</feature>
<dbReference type="Proteomes" id="UP000823775">
    <property type="component" value="Unassembled WGS sequence"/>
</dbReference>
<keyword evidence="3" id="KW-0812">Transmembrane</keyword>
<keyword evidence="6" id="KW-0472">Membrane</keyword>
<keyword evidence="7" id="KW-0568">Pathogenesis-related protein</keyword>
<evidence type="ECO:0000256" key="8">
    <source>
        <dbReference type="SAM" id="MobiDB-lite"/>
    </source>
</evidence>
<accession>A0ABS8TII6</accession>
<keyword evidence="9" id="KW-0732">Signal</keyword>
<gene>
    <name evidence="10" type="primary">MLO6_5</name>
    <name evidence="10" type="ORF">HAX54_011677</name>
</gene>
<dbReference type="EMBL" id="JACEIK010001669">
    <property type="protein sequence ID" value="MCD7471329.1"/>
    <property type="molecule type" value="Genomic_DNA"/>
</dbReference>
<sequence>MTMGVLIQILCSYVTLPLYALVTQMGSTMKPTIFNERVATALRNWHHSAKKHIKEINKHSNPATPMSSRPATPSHGMSPVHLLRGIRTSDMDMSPRRSNYNVDHWDTEGSPSPTRFYQGGGDSSSSPPPYMHQIQIGPDSEGHHEPQRSRDDQHEVNIARPRDFSFDKRTTSV</sequence>
<feature type="region of interest" description="Disordered" evidence="8">
    <location>
        <begin position="55"/>
        <end position="173"/>
    </location>
</feature>
<dbReference type="PANTHER" id="PTHR31942">
    <property type="entry name" value="MLO-LIKE PROTEIN 1"/>
    <property type="match status" value="1"/>
</dbReference>
<organism evidence="10 11">
    <name type="scientific">Datura stramonium</name>
    <name type="common">Jimsonweed</name>
    <name type="synonym">Common thornapple</name>
    <dbReference type="NCBI Taxonomy" id="4076"/>
    <lineage>
        <taxon>Eukaryota</taxon>
        <taxon>Viridiplantae</taxon>
        <taxon>Streptophyta</taxon>
        <taxon>Embryophyta</taxon>
        <taxon>Tracheophyta</taxon>
        <taxon>Spermatophyta</taxon>
        <taxon>Magnoliopsida</taxon>
        <taxon>eudicotyledons</taxon>
        <taxon>Gunneridae</taxon>
        <taxon>Pentapetalae</taxon>
        <taxon>asterids</taxon>
        <taxon>lamiids</taxon>
        <taxon>Solanales</taxon>
        <taxon>Solanaceae</taxon>
        <taxon>Solanoideae</taxon>
        <taxon>Datureae</taxon>
        <taxon>Datura</taxon>
    </lineage>
</organism>
<proteinExistence type="inferred from homology"/>
<keyword evidence="11" id="KW-1185">Reference proteome</keyword>
<evidence type="ECO:0000256" key="1">
    <source>
        <dbReference type="ARBA" id="ARBA00004141"/>
    </source>
</evidence>
<comment type="caution">
    <text evidence="10">The sequence shown here is derived from an EMBL/GenBank/DDBJ whole genome shotgun (WGS) entry which is preliminary data.</text>
</comment>
<evidence type="ECO:0000256" key="6">
    <source>
        <dbReference type="ARBA" id="ARBA00023136"/>
    </source>
</evidence>
<evidence type="ECO:0000256" key="3">
    <source>
        <dbReference type="ARBA" id="ARBA00022692"/>
    </source>
</evidence>
<name>A0ABS8TII6_DATST</name>
<comment type="subcellular location">
    <subcellularLocation>
        <location evidence="1">Membrane</location>
        <topology evidence="1">Multi-pass membrane protein</topology>
    </subcellularLocation>
</comment>